<evidence type="ECO:0000256" key="1">
    <source>
        <dbReference type="ARBA" id="ARBA00022729"/>
    </source>
</evidence>
<protein>
    <submittedName>
        <fullName evidence="3">T9SS type A sorting domain-containing protein</fullName>
    </submittedName>
</protein>
<keyword evidence="1" id="KW-0732">Signal</keyword>
<feature type="domain" description="Secretion system C-terminal sorting" evidence="2">
    <location>
        <begin position="941"/>
        <end position="1016"/>
    </location>
</feature>
<dbReference type="NCBIfam" id="TIGR04183">
    <property type="entry name" value="Por_Secre_tail"/>
    <property type="match status" value="1"/>
</dbReference>
<gene>
    <name evidence="3" type="ORF">ACFQ0R_00365</name>
</gene>
<reference evidence="4" key="1">
    <citation type="journal article" date="2019" name="Int. J. Syst. Evol. Microbiol.">
        <title>The Global Catalogue of Microorganisms (GCM) 10K type strain sequencing project: providing services to taxonomists for standard genome sequencing and annotation.</title>
        <authorList>
            <consortium name="The Broad Institute Genomics Platform"/>
            <consortium name="The Broad Institute Genome Sequencing Center for Infectious Disease"/>
            <person name="Wu L."/>
            <person name="Ma J."/>
        </authorList>
    </citation>
    <scope>NUCLEOTIDE SEQUENCE [LARGE SCALE GENOMIC DNA]</scope>
    <source>
        <strain evidence="4">CCUG 56752</strain>
    </source>
</reference>
<comment type="caution">
    <text evidence="3">The sequence shown here is derived from an EMBL/GenBank/DDBJ whole genome shotgun (WGS) entry which is preliminary data.</text>
</comment>
<evidence type="ECO:0000259" key="2">
    <source>
        <dbReference type="Pfam" id="PF18962"/>
    </source>
</evidence>
<evidence type="ECO:0000313" key="4">
    <source>
        <dbReference type="Proteomes" id="UP001597049"/>
    </source>
</evidence>
<proteinExistence type="predicted"/>
<dbReference type="EMBL" id="JBHTIV010000002">
    <property type="protein sequence ID" value="MFD0931040.1"/>
    <property type="molecule type" value="Genomic_DNA"/>
</dbReference>
<dbReference type="RefSeq" id="WP_379656382.1">
    <property type="nucleotide sequence ID" value="NZ_JBHTIV010000002.1"/>
</dbReference>
<dbReference type="Pfam" id="PF18962">
    <property type="entry name" value="Por_Secre_tail"/>
    <property type="match status" value="1"/>
</dbReference>
<name>A0ABW3GPG0_9FLAO</name>
<keyword evidence="4" id="KW-1185">Reference proteome</keyword>
<sequence>MRNSLYLTMILFVGIIYTNSYSQTIESDCNCDVVITDKNDSFPYDNYQESRNKTVCFQGDFDYEMNWNKLGNNITLCVGEEVSFKSNGLNFEGSKSIYNYGTFEFGQSLVLDENSSIFNYGEMESIFTFNGGSLQNLNNSELVVIGYSNFNSGNVFNDYTSIIEIKQNEYTNIGENMTFNSQGEVVFNGNVDNKGELTLAGISEFKKKLINNNLAKLSGELKFEEGYNSNSNDAVTIANGFLEIDGDVNLWNGLLKASAGLEFSKNTTVENDAKIKFLGEAKFENLTLRGEIFTDFSCNSIDIKKFNGYAGKISANSNSSIYVKRFNKIPNNWILNGNVTKDKCKNDSNVVVWLGSKSVVAEDSDNWSGKLTNKSSILIPETRFNPTINDDFVIYDIFVNEGAVVNNISSIKLQGDLKIEGKLNSKEGIIEFNGKQVQTINLNSKAEVGSLIIDNSDNVELKNGSIDVYKNIELLNGNLITNHSGTTPEENLITFKSDSTRTAILKEVVGSSRIIGAVRIERYLPSSNRAYRYLSSSVNTTGSIRDNWQENVNNTENNYNSNKNPNPGYGTHITGSKQGNKGFDASLTGNPSLFTWNINSGNWLAISNTDQNTLEAGKAYSILIRGDRSTNIYSSNSAYTGSTTLRSTGEIVTGDVDLSHELNKTPNGFSLIGNPYQAQVDLKRAMIESSSNLKRNFYYAWTPALQTRGGYITVDLDSEPVEYVPSGKNLNSNKQDNYRYIQPNQSVFIETAPSASEQNQPSLVFKEKHKTDNSISNEVFSIPEQIGKIDLTLIRKKDSQIVDGVRFKFNDNYDNEVNQNDATKVWNNEESFSILSNQANYLAIEKRQYPEVGEKLKFWIGNYTSQDYTMLVSLTEIEGYEVYIKDNYTGDILKLDDGDNKFDFNVDSSISESSSSDRFEITFEPVTLGTENIEVESDFQLYPNPSSTGAVYIKYDAILGNEIETEVYSMIGKRMKVTSNRVSNSEVRLNTSSLSTGIYLVKLSNGSYTTTKKLVINN</sequence>
<evidence type="ECO:0000313" key="3">
    <source>
        <dbReference type="EMBL" id="MFD0931040.1"/>
    </source>
</evidence>
<dbReference type="Proteomes" id="UP001597049">
    <property type="component" value="Unassembled WGS sequence"/>
</dbReference>
<accession>A0ABW3GPG0</accession>
<organism evidence="3 4">
    <name type="scientific">Psychroflexus salinarum</name>
    <dbReference type="NCBI Taxonomy" id="546024"/>
    <lineage>
        <taxon>Bacteria</taxon>
        <taxon>Pseudomonadati</taxon>
        <taxon>Bacteroidota</taxon>
        <taxon>Flavobacteriia</taxon>
        <taxon>Flavobacteriales</taxon>
        <taxon>Flavobacteriaceae</taxon>
        <taxon>Psychroflexus</taxon>
    </lineage>
</organism>
<dbReference type="InterPro" id="IPR026444">
    <property type="entry name" value="Secre_tail"/>
</dbReference>